<evidence type="ECO:0000256" key="1">
    <source>
        <dbReference type="SAM" id="Phobius"/>
    </source>
</evidence>
<feature type="transmembrane region" description="Helical" evidence="1">
    <location>
        <begin position="129"/>
        <end position="153"/>
    </location>
</feature>
<dbReference type="OrthoDB" id="7704812at2"/>
<dbReference type="EMBL" id="WMIG01000001">
    <property type="protein sequence ID" value="MTH58462.1"/>
    <property type="molecule type" value="Genomic_DNA"/>
</dbReference>
<gene>
    <name evidence="2" type="ORF">GL300_04465</name>
</gene>
<organism evidence="2 3">
    <name type="scientific">Paracoccus litorisediminis</name>
    <dbReference type="NCBI Taxonomy" id="2006130"/>
    <lineage>
        <taxon>Bacteria</taxon>
        <taxon>Pseudomonadati</taxon>
        <taxon>Pseudomonadota</taxon>
        <taxon>Alphaproteobacteria</taxon>
        <taxon>Rhodobacterales</taxon>
        <taxon>Paracoccaceae</taxon>
        <taxon>Paracoccus</taxon>
    </lineage>
</organism>
<keyword evidence="1" id="KW-0812">Transmembrane</keyword>
<sequence length="239" mass="26732">MQLAGNWRQAILLSIGPLLVQTAALGLAIFMLGGLHAPPQSIFFFFFVWALTFGAILFSAAWLATRWHRFVLLAEVQRAFSRPRQILPYLKTMLLTLVLMAAIAIPMLLFALTAMRMVNQETIPAATRFFSVAGTFIFYIFVLRLSTALPGAAIGAAKPIKRSWIAMGKTSRTLAILVLGYMLFQWGFQALAGGHTNFGKLPSVWWIAAQLGIYWFSVLFYLSVLTTLWGHYVEARPLR</sequence>
<protein>
    <submittedName>
        <fullName evidence="2">Uncharacterized protein</fullName>
    </submittedName>
</protein>
<keyword evidence="1" id="KW-1133">Transmembrane helix</keyword>
<dbReference type="RefSeq" id="WP_155038339.1">
    <property type="nucleotide sequence ID" value="NZ_WMIG01000001.1"/>
</dbReference>
<comment type="caution">
    <text evidence="2">The sequence shown here is derived from an EMBL/GenBank/DDBJ whole genome shotgun (WGS) entry which is preliminary data.</text>
</comment>
<feature type="transmembrane region" description="Helical" evidence="1">
    <location>
        <begin position="12"/>
        <end position="36"/>
    </location>
</feature>
<proteinExistence type="predicted"/>
<accession>A0A844HLA7</accession>
<feature type="transmembrane region" description="Helical" evidence="1">
    <location>
        <begin position="86"/>
        <end position="109"/>
    </location>
</feature>
<feature type="transmembrane region" description="Helical" evidence="1">
    <location>
        <begin position="174"/>
        <end position="192"/>
    </location>
</feature>
<evidence type="ECO:0000313" key="3">
    <source>
        <dbReference type="Proteomes" id="UP000449846"/>
    </source>
</evidence>
<keyword evidence="3" id="KW-1185">Reference proteome</keyword>
<evidence type="ECO:0000313" key="2">
    <source>
        <dbReference type="EMBL" id="MTH58462.1"/>
    </source>
</evidence>
<feature type="transmembrane region" description="Helical" evidence="1">
    <location>
        <begin position="42"/>
        <end position="65"/>
    </location>
</feature>
<keyword evidence="1" id="KW-0472">Membrane</keyword>
<dbReference type="AlphaFoldDB" id="A0A844HLA7"/>
<dbReference type="Proteomes" id="UP000449846">
    <property type="component" value="Unassembled WGS sequence"/>
</dbReference>
<name>A0A844HLA7_9RHOB</name>
<reference evidence="2 3" key="1">
    <citation type="submission" date="2019-11" db="EMBL/GenBank/DDBJ databases">
        <authorList>
            <person name="Dong K."/>
        </authorList>
    </citation>
    <scope>NUCLEOTIDE SEQUENCE [LARGE SCALE GENOMIC DNA]</scope>
    <source>
        <strain evidence="2 3">NBRC 112902</strain>
    </source>
</reference>
<feature type="transmembrane region" description="Helical" evidence="1">
    <location>
        <begin position="204"/>
        <end position="229"/>
    </location>
</feature>